<protein>
    <recommendedName>
        <fullName evidence="3">Lipoprotein</fullName>
    </recommendedName>
</protein>
<dbReference type="Proteomes" id="UP000662747">
    <property type="component" value="Chromosome"/>
</dbReference>
<accession>A0ABX7NM29</accession>
<proteinExistence type="predicted"/>
<dbReference type="EMBL" id="CP071090">
    <property type="protein sequence ID" value="QSQ19922.1"/>
    <property type="molecule type" value="Genomic_DNA"/>
</dbReference>
<sequence>MRFDWRATWVLVLLVLACGPGRDGEPCEASCAADDAACLEQACTDSPEEAMRAATDCASLPEGGRCLGTRVVERCLLGVLLREDCEAGEACVVEGAGARCAEGVACVDGVTRCSEAGGLEACVEGRWRSRECTAGCVDAGGRGWCGAPGNTLSGTVRYARRRPDASFRDWTPEAEWMPAGGFLIASYRGDTLVDLEVTDSDGQFTVRVPDGVQSRDRVVVYAAGRGSPVTVDYAVADPALSGEQSVSTVPGAAARIWSWSRSTQALMERPVFSIAESEGSGAAAVFDSLRVAWLRARERYGSAGLPVVAWLGFGTTWSCGACFASRTVTAAGRKWAAQVWLPGDGDAAWWSEAMVLHELGHWVMASHGTSPEEGGPHFIGVPTFPGQAWSEGWATWFSSDARNSSRYYDRQDGTMFWVDLAMRVPAWGSWTRPKAEDGLFQRIDENEVAAILYRLGRGTSSRQSLYEALAAPAMNASPWARGYLRHRWRMEGGNVVDAEETGESAPCLADFLDAMMCRGFSRSVMDMATEPSVAYPYPSHAPLCR</sequence>
<evidence type="ECO:0000313" key="1">
    <source>
        <dbReference type="EMBL" id="QSQ19922.1"/>
    </source>
</evidence>
<evidence type="ECO:0008006" key="3">
    <source>
        <dbReference type="Google" id="ProtNLM"/>
    </source>
</evidence>
<name>A0ABX7NM29_9BACT</name>
<reference evidence="1 2" key="1">
    <citation type="submission" date="2021-02" db="EMBL/GenBank/DDBJ databases">
        <title>De Novo genome assembly of isolated myxobacteria.</title>
        <authorList>
            <person name="Stevens D.C."/>
        </authorList>
    </citation>
    <scope>NUCLEOTIDE SEQUENCE [LARGE SCALE GENOMIC DNA]</scope>
    <source>
        <strain evidence="2">SCPEA02</strain>
    </source>
</reference>
<organism evidence="1 2">
    <name type="scientific">Pyxidicoccus parkwayensis</name>
    <dbReference type="NCBI Taxonomy" id="2813578"/>
    <lineage>
        <taxon>Bacteria</taxon>
        <taxon>Pseudomonadati</taxon>
        <taxon>Myxococcota</taxon>
        <taxon>Myxococcia</taxon>
        <taxon>Myxococcales</taxon>
        <taxon>Cystobacterineae</taxon>
        <taxon>Myxococcaceae</taxon>
        <taxon>Pyxidicoccus</taxon>
    </lineage>
</organism>
<dbReference type="RefSeq" id="WP_206721503.1">
    <property type="nucleotide sequence ID" value="NZ_CP071090.1"/>
</dbReference>
<evidence type="ECO:0000313" key="2">
    <source>
        <dbReference type="Proteomes" id="UP000662747"/>
    </source>
</evidence>
<dbReference type="PROSITE" id="PS51257">
    <property type="entry name" value="PROKAR_LIPOPROTEIN"/>
    <property type="match status" value="1"/>
</dbReference>
<keyword evidence="2" id="KW-1185">Reference proteome</keyword>
<gene>
    <name evidence="1" type="ORF">JY651_32180</name>
</gene>